<keyword evidence="1" id="KW-0472">Membrane</keyword>
<keyword evidence="1" id="KW-1133">Transmembrane helix</keyword>
<dbReference type="AlphaFoldDB" id="A0A0E9NLD6"/>
<name>A0A0E9NLD6_SAICN</name>
<dbReference type="PANTHER" id="PTHR23512:SF12">
    <property type="entry name" value="TRANSPORTER, PUTATIVE (AFU_ORTHOLOGUE AFUA_4G00260)-RELATED"/>
    <property type="match status" value="1"/>
</dbReference>
<keyword evidence="3" id="KW-1185">Reference proteome</keyword>
<dbReference type="SUPFAM" id="SSF103473">
    <property type="entry name" value="MFS general substrate transporter"/>
    <property type="match status" value="1"/>
</dbReference>
<evidence type="ECO:0000313" key="3">
    <source>
        <dbReference type="Proteomes" id="UP000033140"/>
    </source>
</evidence>
<dbReference type="OMA" id="LEWRHAI"/>
<protein>
    <recommendedName>
        <fullName evidence="4">Major facilitator superfamily (MFS) profile domain-containing protein</fullName>
    </recommendedName>
</protein>
<feature type="transmembrane region" description="Helical" evidence="1">
    <location>
        <begin position="6"/>
        <end position="29"/>
    </location>
</feature>
<dbReference type="PANTHER" id="PTHR23512">
    <property type="entry name" value="MAJOR FACILITATOR SUPERFAMILY DOMAIN-CONTAINING PROTEIN 1"/>
    <property type="match status" value="1"/>
</dbReference>
<dbReference type="Proteomes" id="UP000033140">
    <property type="component" value="Unassembled WGS sequence"/>
</dbReference>
<reference evidence="2 3" key="1">
    <citation type="journal article" date="2011" name="J. Gen. Appl. Microbiol.">
        <title>Draft genome sequencing of the enigmatic yeast Saitoella complicata.</title>
        <authorList>
            <person name="Nishida H."/>
            <person name="Hamamoto M."/>
            <person name="Sugiyama J."/>
        </authorList>
    </citation>
    <scope>NUCLEOTIDE SEQUENCE [LARGE SCALE GENOMIC DNA]</scope>
    <source>
        <strain evidence="2 3">NRRL Y-17804</strain>
    </source>
</reference>
<accession>A0A0E9NLD6</accession>
<organism evidence="2 3">
    <name type="scientific">Saitoella complicata (strain BCRC 22490 / CBS 7301 / JCM 7358 / NBRC 10748 / NRRL Y-17804)</name>
    <dbReference type="NCBI Taxonomy" id="698492"/>
    <lineage>
        <taxon>Eukaryota</taxon>
        <taxon>Fungi</taxon>
        <taxon>Dikarya</taxon>
        <taxon>Ascomycota</taxon>
        <taxon>Taphrinomycotina</taxon>
        <taxon>Taphrinomycotina incertae sedis</taxon>
        <taxon>Saitoella</taxon>
    </lineage>
</organism>
<dbReference type="InterPro" id="IPR052187">
    <property type="entry name" value="MFSD1"/>
</dbReference>
<evidence type="ECO:0000313" key="2">
    <source>
        <dbReference type="EMBL" id="GAO50613.1"/>
    </source>
</evidence>
<feature type="transmembrane region" description="Helical" evidence="1">
    <location>
        <begin position="36"/>
        <end position="56"/>
    </location>
</feature>
<feature type="transmembrane region" description="Helical" evidence="1">
    <location>
        <begin position="133"/>
        <end position="152"/>
    </location>
</feature>
<keyword evidence="1" id="KW-0812">Transmembrane</keyword>
<reference evidence="2 3" key="2">
    <citation type="journal article" date="2014" name="J. Gen. Appl. Microbiol.">
        <title>The early diverging ascomycetous budding yeast Saitoella complicata has three histone deacetylases belonging to the Clr6, Hos2, and Rpd3 lineages.</title>
        <authorList>
            <person name="Nishida H."/>
            <person name="Matsumoto T."/>
            <person name="Kondo S."/>
            <person name="Hamamoto M."/>
            <person name="Yoshikawa H."/>
        </authorList>
    </citation>
    <scope>NUCLEOTIDE SEQUENCE [LARGE SCALE GENOMIC DNA]</scope>
    <source>
        <strain evidence="2 3">NRRL Y-17804</strain>
    </source>
</reference>
<evidence type="ECO:0000256" key="1">
    <source>
        <dbReference type="SAM" id="Phobius"/>
    </source>
</evidence>
<feature type="transmembrane region" description="Helical" evidence="1">
    <location>
        <begin position="233"/>
        <end position="252"/>
    </location>
</feature>
<evidence type="ECO:0008006" key="4">
    <source>
        <dbReference type="Google" id="ProtNLM"/>
    </source>
</evidence>
<dbReference type="EMBL" id="BACD03000035">
    <property type="protein sequence ID" value="GAO50613.1"/>
    <property type="molecule type" value="Genomic_DNA"/>
</dbReference>
<gene>
    <name evidence="2" type="ORF">G7K_4737-t1</name>
</gene>
<proteinExistence type="predicted"/>
<comment type="caution">
    <text evidence="2">The sequence shown here is derived from an EMBL/GenBank/DDBJ whole genome shotgun (WGS) entry which is preliminary data.</text>
</comment>
<feature type="transmembrane region" description="Helical" evidence="1">
    <location>
        <begin position="172"/>
        <end position="192"/>
    </location>
</feature>
<dbReference type="InterPro" id="IPR036259">
    <property type="entry name" value="MFS_trans_sf"/>
</dbReference>
<feature type="transmembrane region" description="Helical" evidence="1">
    <location>
        <begin position="62"/>
        <end position="82"/>
    </location>
</feature>
<dbReference type="Gene3D" id="1.20.1250.20">
    <property type="entry name" value="MFS general substrate transporter like domains"/>
    <property type="match status" value="1"/>
</dbReference>
<feature type="transmembrane region" description="Helical" evidence="1">
    <location>
        <begin position="94"/>
        <end position="113"/>
    </location>
</feature>
<reference evidence="2 3" key="3">
    <citation type="journal article" date="2015" name="Genome Announc.">
        <title>Draft Genome Sequence of the Archiascomycetous Yeast Saitoella complicata.</title>
        <authorList>
            <person name="Yamauchi K."/>
            <person name="Kondo S."/>
            <person name="Hamamoto M."/>
            <person name="Takahashi Y."/>
            <person name="Ogura Y."/>
            <person name="Hayashi T."/>
            <person name="Nishida H."/>
        </authorList>
    </citation>
    <scope>NUCLEOTIDE SEQUENCE [LARGE SCALE GENOMIC DNA]</scope>
    <source>
        <strain evidence="2 3">NRRL Y-17804</strain>
    </source>
</reference>
<sequence>MGIINAQYGSITACTTVLASVMTIFSGLFTDTMGQTIAGIVFTSFSALAAILSAVAIRQESYGVLIAANVISAFGGTPGVLLQESIVSLWFVKGNIMFAMAISLISVKLAAFITTVMMNPFADWTGSYGDNYWLARGFCGLSLAFAIGYAILLQKAKQTEVFAFRKLEWRHAIPWSIGNVLVVSSVALLVPMEGVFTALSLQKIANDAGQSVLDIIAGIIQDHTPDQGYQCALLFWILLGGVGAIVGVLLGISDIFTSEKILTLNDKSRKERIYRHDL</sequence>
<dbReference type="STRING" id="698492.A0A0E9NLD6"/>